<dbReference type="InterPro" id="IPR016160">
    <property type="entry name" value="Ald_DH_CS_CYS"/>
</dbReference>
<protein>
    <recommendedName>
        <fullName evidence="3">aldehyde dehydrogenase (NAD(+))</fullName>
        <ecNumber evidence="3">1.2.1.3</ecNumber>
    </recommendedName>
</protein>
<evidence type="ECO:0000256" key="2">
    <source>
        <dbReference type="ARBA" id="ARBA00023002"/>
    </source>
</evidence>
<dbReference type="InterPro" id="IPR015590">
    <property type="entry name" value="Aldehyde_DH_dom"/>
</dbReference>
<keyword evidence="9" id="KW-1185">Reference proteome</keyword>
<dbReference type="Gene3D" id="3.40.605.10">
    <property type="entry name" value="Aldehyde Dehydrogenase, Chain A, domain 1"/>
    <property type="match status" value="1"/>
</dbReference>
<dbReference type="Proteomes" id="UP000199417">
    <property type="component" value="Unassembled WGS sequence"/>
</dbReference>
<evidence type="ECO:0000313" key="9">
    <source>
        <dbReference type="Proteomes" id="UP000199417"/>
    </source>
</evidence>
<dbReference type="EC" id="1.2.1.3" evidence="3"/>
<evidence type="ECO:0000259" key="7">
    <source>
        <dbReference type="Pfam" id="PF00171"/>
    </source>
</evidence>
<dbReference type="FunFam" id="3.40.309.10:FF:000012">
    <property type="entry name" value="Betaine aldehyde dehydrogenase"/>
    <property type="match status" value="1"/>
</dbReference>
<dbReference type="GO" id="GO:0004029">
    <property type="term" value="F:aldehyde dehydrogenase (NAD+) activity"/>
    <property type="evidence" value="ECO:0007669"/>
    <property type="project" value="UniProtKB-EC"/>
</dbReference>
<keyword evidence="2 6" id="KW-0560">Oxidoreductase</keyword>
<reference evidence="8 9" key="1">
    <citation type="submission" date="2016-10" db="EMBL/GenBank/DDBJ databases">
        <authorList>
            <person name="de Groot N.N."/>
        </authorList>
    </citation>
    <scope>NUCLEOTIDE SEQUENCE [LARGE SCALE GENOMIC DNA]</scope>
    <source>
        <strain evidence="8 9">JCM 11308</strain>
    </source>
</reference>
<dbReference type="Gene3D" id="3.40.309.10">
    <property type="entry name" value="Aldehyde Dehydrogenase, Chain A, domain 2"/>
    <property type="match status" value="1"/>
</dbReference>
<dbReference type="PANTHER" id="PTHR42804">
    <property type="entry name" value="ALDEHYDE DEHYDROGENASE"/>
    <property type="match status" value="1"/>
</dbReference>
<proteinExistence type="inferred from homology"/>
<dbReference type="SUPFAM" id="SSF53720">
    <property type="entry name" value="ALDH-like"/>
    <property type="match status" value="1"/>
</dbReference>
<dbReference type="PROSITE" id="PS00070">
    <property type="entry name" value="ALDEHYDE_DEHYDR_CYS"/>
    <property type="match status" value="1"/>
</dbReference>
<evidence type="ECO:0000256" key="3">
    <source>
        <dbReference type="ARBA" id="ARBA00024226"/>
    </source>
</evidence>
<dbReference type="InterPro" id="IPR016161">
    <property type="entry name" value="Ald_DH/histidinol_DH"/>
</dbReference>
<dbReference type="FunFam" id="3.40.605.10:FF:000007">
    <property type="entry name" value="NAD/NADP-dependent betaine aldehyde dehydrogenase"/>
    <property type="match status" value="1"/>
</dbReference>
<organism evidence="8 9">
    <name type="scientific">Rhodococcus tukisamuensis</name>
    <dbReference type="NCBI Taxonomy" id="168276"/>
    <lineage>
        <taxon>Bacteria</taxon>
        <taxon>Bacillati</taxon>
        <taxon>Actinomycetota</taxon>
        <taxon>Actinomycetes</taxon>
        <taxon>Mycobacteriales</taxon>
        <taxon>Nocardiaceae</taxon>
        <taxon>Rhodococcus</taxon>
    </lineage>
</organism>
<comment type="similarity">
    <text evidence="1 6">Belongs to the aldehyde dehydrogenase family.</text>
</comment>
<dbReference type="RefSeq" id="WP_072844746.1">
    <property type="nucleotide sequence ID" value="NZ_FNAB01000004.1"/>
</dbReference>
<name>A0A1G6U714_9NOCA</name>
<dbReference type="PROSITE" id="PS00687">
    <property type="entry name" value="ALDEHYDE_DEHYDR_GLU"/>
    <property type="match status" value="1"/>
</dbReference>
<dbReference type="PANTHER" id="PTHR42804:SF1">
    <property type="entry name" value="ALDEHYDE DEHYDROGENASE-RELATED"/>
    <property type="match status" value="1"/>
</dbReference>
<feature type="active site" evidence="5">
    <location>
        <position position="247"/>
    </location>
</feature>
<sequence>MSTHHFDQLYIGGQWVPSQGTASIDVLNPATEEVISAVPDGTPADVDAAVAAARAAFEDWWHTPVDKRATYLRAVAQGLIDRADEVAQTISDEMGSPLSFAAAVQVPMPINSFLHAAEVAESFEFETERGNSLIVREPVGVVGAITPWNYPLHQIAGKVAYALAAGNTVVVKPSEVAPLDAWLLAEIVDAVGLPKGVFNLVSGTGPVVGEAIASHPDVDLVSFTGSTRAGTRVSELAARTVKRVTLELGGKSANVVLPDADLDAVVPHAVQMAFLNSGQTCSALTRLIVPRDRLTEVESAVKAAAESVAVGEPADAGTVLGPLVSKTQLDRVRGYIDRGVAEGATLLTGGSGPLSGLPAGYYVKPTVFSDVTPDMTIHREEIFGPVLSIVPYDTEDEAVAIANDTDYGLSGAVWSRDVDRARAVAGRLRTGQVAVNGGAFNLNAPFGGYKQSGNGREFGPDGLAEFLETKSIQF</sequence>
<evidence type="ECO:0000256" key="6">
    <source>
        <dbReference type="RuleBase" id="RU003345"/>
    </source>
</evidence>
<evidence type="ECO:0000256" key="4">
    <source>
        <dbReference type="ARBA" id="ARBA00049194"/>
    </source>
</evidence>
<evidence type="ECO:0000313" key="8">
    <source>
        <dbReference type="EMBL" id="SDD36377.1"/>
    </source>
</evidence>
<dbReference type="Pfam" id="PF00171">
    <property type="entry name" value="Aldedh"/>
    <property type="match status" value="1"/>
</dbReference>
<evidence type="ECO:0000256" key="1">
    <source>
        <dbReference type="ARBA" id="ARBA00009986"/>
    </source>
</evidence>
<dbReference type="InterPro" id="IPR016163">
    <property type="entry name" value="Ald_DH_C"/>
</dbReference>
<dbReference type="InterPro" id="IPR016162">
    <property type="entry name" value="Ald_DH_N"/>
</dbReference>
<gene>
    <name evidence="8" type="ORF">SAMN05444580_10474</name>
</gene>
<comment type="catalytic activity">
    <reaction evidence="4">
        <text>an aldehyde + NAD(+) + H2O = a carboxylate + NADH + 2 H(+)</text>
        <dbReference type="Rhea" id="RHEA:16185"/>
        <dbReference type="ChEBI" id="CHEBI:15377"/>
        <dbReference type="ChEBI" id="CHEBI:15378"/>
        <dbReference type="ChEBI" id="CHEBI:17478"/>
        <dbReference type="ChEBI" id="CHEBI:29067"/>
        <dbReference type="ChEBI" id="CHEBI:57540"/>
        <dbReference type="ChEBI" id="CHEBI:57945"/>
        <dbReference type="EC" id="1.2.1.3"/>
    </reaction>
</comment>
<feature type="domain" description="Aldehyde dehydrogenase" evidence="7">
    <location>
        <begin position="15"/>
        <end position="472"/>
    </location>
</feature>
<dbReference type="STRING" id="168276.SAMN05444580_10474"/>
<evidence type="ECO:0000256" key="5">
    <source>
        <dbReference type="PROSITE-ProRule" id="PRU10007"/>
    </source>
</evidence>
<dbReference type="EMBL" id="FNAB01000004">
    <property type="protein sequence ID" value="SDD36377.1"/>
    <property type="molecule type" value="Genomic_DNA"/>
</dbReference>
<dbReference type="InterPro" id="IPR029510">
    <property type="entry name" value="Ald_DH_CS_GLU"/>
</dbReference>
<accession>A0A1G6U714</accession>
<dbReference type="AlphaFoldDB" id="A0A1G6U714"/>
<dbReference type="CDD" id="cd07138">
    <property type="entry name" value="ALDH_CddD_SSP0762"/>
    <property type="match status" value="1"/>
</dbReference>